<sequence length="1029" mass="112512">MSDEGEKACPLCAEEMDLTDQQLKPCKCGYEICVWCWHHIMDMAEKDETEGRCPACRTPYNKAKVVGMAANCERLVAEMNMEKKVKLQKAKSKGSESRKHLSSVRVIQRNLVYIVGLPLNLADEDLLQRSEYFGQYGKVLKVSISRTAAGSIQHFANNTCSVYITYSKDEEAVRCIKSVHGFALDGRSLRACFGTTKYCHAWLRNMPCSNPDCLYLHEIGSQEDSFTKDEIISAYTRSRVEQITGATNIMQRRSGDVLPPPADEYYINGSASSGKTSSKSASNNPACSIRGSLPNSSSSRSVALPAATSWGVRGSNCPPPSASLVCSNGPSKQKPETCSGSMAFSTAVAGVDSRTTASAALATLGLPATSTGNGQLQTPPASKDNNRYFSTPPNTIDSFDLPGRSYGHGPNKDLNAFANGTIMNLCSDMSSINIDKHHPGGEHSGDIRPNTSLCDNTLVNSSQNQWLQESSAEQVRAPPTSHAVGKAVASTGDICVTREQSDQMSNSVTREQSDWRLDSQTQVANTDSQVAFPEVEEDLRHFEDQRLKDPEVVTHSSYFTNSSPSFHLSNNSKVCPQQNEPNGSPSYNLDPQILNKKDKGLLLLPSYVPTVTSGYPEDIISSFFESERTVDNSYLLPVDVQKKQAGKCEGEAANADQNSPTDIGESSIISNMLSMDFDAWDESLTSPQNFSKLLGETDRRQASLTLSSSRKAQNNSQSRFSFARQEESRNQVSDVEPSFSNIGQVLKDRPLSHDFPESRDFSFNMLGNCNGFSTFNIEESDNFGNSHSHISSNKLSVSRAQVSAPPGFSIPSRAPPPGFSSHERMEPTLDAMSGNHMLDPSALFRNPYQAPPYQAPPTGNIGSVGDIEFMDPAILAVGKGRLPGGLNNAAGLDMRSNFPSQLSAFENEARLQMLMQRSLSPLQNQRFADMADGFSALSDAYRIPSRVMEQTLTSNLSPFSQLSLRQSRTAPMPNGQWNGWNEVQSGSDLGMTELLRTEILGVNKLYNGYEDSKFRMPSSGDLYNRTYGI</sequence>
<dbReference type="InterPro" id="IPR003954">
    <property type="entry name" value="RRM_euk-type"/>
</dbReference>
<keyword evidence="1" id="KW-0863">Zinc-finger</keyword>
<dbReference type="SUPFAM" id="SSF54928">
    <property type="entry name" value="RNA-binding domain, RBD"/>
    <property type="match status" value="1"/>
</dbReference>
<feature type="region of interest" description="Disordered" evidence="3">
    <location>
        <begin position="704"/>
        <end position="741"/>
    </location>
</feature>
<dbReference type="GO" id="GO:0003723">
    <property type="term" value="F:RNA binding"/>
    <property type="evidence" value="ECO:0007669"/>
    <property type="project" value="UniProtKB-UniRule"/>
</dbReference>
<dbReference type="Gene3D" id="3.30.70.330">
    <property type="match status" value="1"/>
</dbReference>
<dbReference type="Pfam" id="PF00076">
    <property type="entry name" value="RRM_1"/>
    <property type="match status" value="1"/>
</dbReference>
<dbReference type="CDD" id="cd12438">
    <property type="entry name" value="RRM_CNOT4"/>
    <property type="match status" value="1"/>
</dbReference>
<dbReference type="InterPro" id="IPR000504">
    <property type="entry name" value="RRM_dom"/>
</dbReference>
<evidence type="ECO:0000256" key="3">
    <source>
        <dbReference type="SAM" id="MobiDB-lite"/>
    </source>
</evidence>
<gene>
    <name evidence="6" type="ORF">CEY00_Acc25914</name>
</gene>
<dbReference type="SUPFAM" id="SSF57850">
    <property type="entry name" value="RING/U-box"/>
    <property type="match status" value="1"/>
</dbReference>
<keyword evidence="1" id="KW-0862">Zinc</keyword>
<dbReference type="Gramene" id="PSR95159">
    <property type="protein sequence ID" value="PSR95159"/>
    <property type="gene ID" value="CEY00_Acc25914"/>
</dbReference>
<dbReference type="PROSITE" id="PS50102">
    <property type="entry name" value="RRM"/>
    <property type="match status" value="1"/>
</dbReference>
<dbReference type="SMART" id="SM00361">
    <property type="entry name" value="RRM_1"/>
    <property type="match status" value="1"/>
</dbReference>
<dbReference type="InParanoid" id="A0A2R6PQ60"/>
<dbReference type="STRING" id="1590841.A0A2R6PQ60"/>
<feature type="compositionally biased region" description="Low complexity" evidence="3">
    <location>
        <begin position="269"/>
        <end position="300"/>
    </location>
</feature>
<dbReference type="GO" id="GO:0004842">
    <property type="term" value="F:ubiquitin-protein transferase activity"/>
    <property type="evidence" value="ECO:0007669"/>
    <property type="project" value="InterPro"/>
</dbReference>
<name>A0A2R6PQ60_ACTCC</name>
<evidence type="ECO:0000313" key="6">
    <source>
        <dbReference type="EMBL" id="PSR95159.1"/>
    </source>
</evidence>
<evidence type="ECO:0000259" key="4">
    <source>
        <dbReference type="PROSITE" id="PS50089"/>
    </source>
</evidence>
<reference evidence="6 7" key="1">
    <citation type="submission" date="2017-07" db="EMBL/GenBank/DDBJ databases">
        <title>An improved, manually edited Actinidia chinensis var. chinensis (kiwifruit) genome highlights the challenges associated with draft genomes and gene prediction in plants.</title>
        <authorList>
            <person name="Pilkington S."/>
            <person name="Crowhurst R."/>
            <person name="Hilario E."/>
            <person name="Nardozza S."/>
            <person name="Fraser L."/>
            <person name="Peng Y."/>
            <person name="Gunaseelan K."/>
            <person name="Simpson R."/>
            <person name="Tahir J."/>
            <person name="Deroles S."/>
            <person name="Templeton K."/>
            <person name="Luo Z."/>
            <person name="Davy M."/>
            <person name="Cheng C."/>
            <person name="Mcneilage M."/>
            <person name="Scaglione D."/>
            <person name="Liu Y."/>
            <person name="Zhang Q."/>
            <person name="Datson P."/>
            <person name="De Silva N."/>
            <person name="Gardiner S."/>
            <person name="Bassett H."/>
            <person name="Chagne D."/>
            <person name="Mccallum J."/>
            <person name="Dzierzon H."/>
            <person name="Deng C."/>
            <person name="Wang Y.-Y."/>
            <person name="Barron N."/>
            <person name="Manako K."/>
            <person name="Bowen J."/>
            <person name="Foster T."/>
            <person name="Erridge Z."/>
            <person name="Tiffin H."/>
            <person name="Waite C."/>
            <person name="Davies K."/>
            <person name="Grierson E."/>
            <person name="Laing W."/>
            <person name="Kirk R."/>
            <person name="Chen X."/>
            <person name="Wood M."/>
            <person name="Montefiori M."/>
            <person name="Brummell D."/>
            <person name="Schwinn K."/>
            <person name="Catanach A."/>
            <person name="Fullerton C."/>
            <person name="Li D."/>
            <person name="Meiyalaghan S."/>
            <person name="Nieuwenhuizen N."/>
            <person name="Read N."/>
            <person name="Prakash R."/>
            <person name="Hunter D."/>
            <person name="Zhang H."/>
            <person name="Mckenzie M."/>
            <person name="Knabel M."/>
            <person name="Harris A."/>
            <person name="Allan A."/>
            <person name="Chen A."/>
            <person name="Janssen B."/>
            <person name="Plunkett B."/>
            <person name="Dwamena C."/>
            <person name="Voogd C."/>
            <person name="Leif D."/>
            <person name="Lafferty D."/>
            <person name="Souleyre E."/>
            <person name="Varkonyi-Gasic E."/>
            <person name="Gambi F."/>
            <person name="Hanley J."/>
            <person name="Yao J.-L."/>
            <person name="Cheung J."/>
            <person name="David K."/>
            <person name="Warren B."/>
            <person name="Marsh K."/>
            <person name="Snowden K."/>
            <person name="Lin-Wang K."/>
            <person name="Brian L."/>
            <person name="Martinez-Sanchez M."/>
            <person name="Wang M."/>
            <person name="Ileperuma N."/>
            <person name="Macnee N."/>
            <person name="Campin R."/>
            <person name="Mcatee P."/>
            <person name="Drummond R."/>
            <person name="Espley R."/>
            <person name="Ireland H."/>
            <person name="Wu R."/>
            <person name="Atkinson R."/>
            <person name="Karunairetnam S."/>
            <person name="Bulley S."/>
            <person name="Chunkath S."/>
            <person name="Hanley Z."/>
            <person name="Storey R."/>
            <person name="Thrimawithana A."/>
            <person name="Thomson S."/>
            <person name="David C."/>
            <person name="Testolin R."/>
        </authorList>
    </citation>
    <scope>NUCLEOTIDE SEQUENCE [LARGE SCALE GENOMIC DNA]</scope>
    <source>
        <strain evidence="7">cv. Red5</strain>
        <tissue evidence="6">Young leaf</tissue>
    </source>
</reference>
<dbReference type="GO" id="GO:0016567">
    <property type="term" value="P:protein ubiquitination"/>
    <property type="evidence" value="ECO:0007669"/>
    <property type="project" value="TreeGrafter"/>
</dbReference>
<evidence type="ECO:0000256" key="2">
    <source>
        <dbReference type="PROSITE-ProRule" id="PRU00176"/>
    </source>
</evidence>
<feature type="domain" description="RRM" evidence="5">
    <location>
        <begin position="110"/>
        <end position="196"/>
    </location>
</feature>
<keyword evidence="2" id="KW-0694">RNA-binding</keyword>
<evidence type="ECO:0000313" key="7">
    <source>
        <dbReference type="Proteomes" id="UP000241394"/>
    </source>
</evidence>
<dbReference type="EMBL" id="NKQK01000023">
    <property type="protein sequence ID" value="PSR95159.1"/>
    <property type="molecule type" value="Genomic_DNA"/>
</dbReference>
<dbReference type="InterPro" id="IPR039780">
    <property type="entry name" value="Mot2"/>
</dbReference>
<dbReference type="InterPro" id="IPR012677">
    <property type="entry name" value="Nucleotide-bd_a/b_plait_sf"/>
</dbReference>
<feature type="compositionally biased region" description="Polar residues" evidence="3">
    <location>
        <begin position="730"/>
        <end position="741"/>
    </location>
</feature>
<keyword evidence="1" id="KW-0479">Metal-binding</keyword>
<dbReference type="PROSITE" id="PS50089">
    <property type="entry name" value="ZF_RING_2"/>
    <property type="match status" value="1"/>
</dbReference>
<feature type="region of interest" description="Disordered" evidence="3">
    <location>
        <begin position="268"/>
        <end position="300"/>
    </location>
</feature>
<evidence type="ECO:0000256" key="1">
    <source>
        <dbReference type="PROSITE-ProRule" id="PRU00175"/>
    </source>
</evidence>
<comment type="caution">
    <text evidence="6">The sequence shown here is derived from an EMBL/GenBank/DDBJ whole genome shotgun (WGS) entry which is preliminary data.</text>
</comment>
<dbReference type="InterPro" id="IPR034261">
    <property type="entry name" value="CNOT4_RRM"/>
</dbReference>
<feature type="compositionally biased region" description="Polar residues" evidence="3">
    <location>
        <begin position="704"/>
        <end position="720"/>
    </location>
</feature>
<organism evidence="6 7">
    <name type="scientific">Actinidia chinensis var. chinensis</name>
    <name type="common">Chinese soft-hair kiwi</name>
    <dbReference type="NCBI Taxonomy" id="1590841"/>
    <lineage>
        <taxon>Eukaryota</taxon>
        <taxon>Viridiplantae</taxon>
        <taxon>Streptophyta</taxon>
        <taxon>Embryophyta</taxon>
        <taxon>Tracheophyta</taxon>
        <taxon>Spermatophyta</taxon>
        <taxon>Magnoliopsida</taxon>
        <taxon>eudicotyledons</taxon>
        <taxon>Gunneridae</taxon>
        <taxon>Pentapetalae</taxon>
        <taxon>asterids</taxon>
        <taxon>Ericales</taxon>
        <taxon>Actinidiaceae</taxon>
        <taxon>Actinidia</taxon>
    </lineage>
</organism>
<dbReference type="Pfam" id="PF14570">
    <property type="entry name" value="zf-RING_4"/>
    <property type="match status" value="1"/>
</dbReference>
<accession>A0A2R6PQ60</accession>
<dbReference type="GO" id="GO:0030014">
    <property type="term" value="C:CCR4-NOT complex"/>
    <property type="evidence" value="ECO:0007669"/>
    <property type="project" value="InterPro"/>
</dbReference>
<dbReference type="InterPro" id="IPR001841">
    <property type="entry name" value="Znf_RING"/>
</dbReference>
<dbReference type="PANTHER" id="PTHR12603:SF36">
    <property type="entry name" value="RNA BINDING (RRM_RBD_RNP MOTIFS) FAMILY PROTEIN"/>
    <property type="match status" value="1"/>
</dbReference>
<dbReference type="Proteomes" id="UP000241394">
    <property type="component" value="Chromosome LG23"/>
</dbReference>
<proteinExistence type="predicted"/>
<feature type="region of interest" description="Disordered" evidence="3">
    <location>
        <begin position="368"/>
        <end position="387"/>
    </location>
</feature>
<keyword evidence="7" id="KW-1185">Reference proteome</keyword>
<dbReference type="GO" id="GO:0008270">
    <property type="term" value="F:zinc ion binding"/>
    <property type="evidence" value="ECO:0007669"/>
    <property type="project" value="UniProtKB-KW"/>
</dbReference>
<dbReference type="InterPro" id="IPR035979">
    <property type="entry name" value="RBD_domain_sf"/>
</dbReference>
<dbReference type="FunFam" id="3.30.70.330:FF:000161">
    <property type="entry name" value="RNA binding (RRM/RBD/RNP motifs) family protein"/>
    <property type="match status" value="1"/>
</dbReference>
<dbReference type="OMA" id="VGMEAKC"/>
<dbReference type="FunCoup" id="A0A2R6PQ60">
    <property type="interactions" value="3864"/>
</dbReference>
<evidence type="ECO:0000259" key="5">
    <source>
        <dbReference type="PROSITE" id="PS50102"/>
    </source>
</evidence>
<dbReference type="Gene3D" id="3.30.40.10">
    <property type="entry name" value="Zinc/RING finger domain, C3HC4 (zinc finger)"/>
    <property type="match status" value="1"/>
</dbReference>
<feature type="region of interest" description="Disordered" evidence="3">
    <location>
        <begin position="568"/>
        <end position="588"/>
    </location>
</feature>
<dbReference type="InterPro" id="IPR013083">
    <property type="entry name" value="Znf_RING/FYVE/PHD"/>
</dbReference>
<reference evidence="7" key="2">
    <citation type="journal article" date="2018" name="BMC Genomics">
        <title>A manually annotated Actinidia chinensis var. chinensis (kiwifruit) genome highlights the challenges associated with draft genomes and gene prediction in plants.</title>
        <authorList>
            <person name="Pilkington S.M."/>
            <person name="Crowhurst R."/>
            <person name="Hilario E."/>
            <person name="Nardozza S."/>
            <person name="Fraser L."/>
            <person name="Peng Y."/>
            <person name="Gunaseelan K."/>
            <person name="Simpson R."/>
            <person name="Tahir J."/>
            <person name="Deroles S.C."/>
            <person name="Templeton K."/>
            <person name="Luo Z."/>
            <person name="Davy M."/>
            <person name="Cheng C."/>
            <person name="McNeilage M."/>
            <person name="Scaglione D."/>
            <person name="Liu Y."/>
            <person name="Zhang Q."/>
            <person name="Datson P."/>
            <person name="De Silva N."/>
            <person name="Gardiner S.E."/>
            <person name="Bassett H."/>
            <person name="Chagne D."/>
            <person name="McCallum J."/>
            <person name="Dzierzon H."/>
            <person name="Deng C."/>
            <person name="Wang Y.Y."/>
            <person name="Barron L."/>
            <person name="Manako K."/>
            <person name="Bowen J."/>
            <person name="Foster T.M."/>
            <person name="Erridge Z.A."/>
            <person name="Tiffin H."/>
            <person name="Waite C.N."/>
            <person name="Davies K.M."/>
            <person name="Grierson E.P."/>
            <person name="Laing W.A."/>
            <person name="Kirk R."/>
            <person name="Chen X."/>
            <person name="Wood M."/>
            <person name="Montefiori M."/>
            <person name="Brummell D.A."/>
            <person name="Schwinn K.E."/>
            <person name="Catanach A."/>
            <person name="Fullerton C."/>
            <person name="Li D."/>
            <person name="Meiyalaghan S."/>
            <person name="Nieuwenhuizen N."/>
            <person name="Read N."/>
            <person name="Prakash R."/>
            <person name="Hunter D."/>
            <person name="Zhang H."/>
            <person name="McKenzie M."/>
            <person name="Knabel M."/>
            <person name="Harris A."/>
            <person name="Allan A.C."/>
            <person name="Gleave A."/>
            <person name="Chen A."/>
            <person name="Janssen B.J."/>
            <person name="Plunkett B."/>
            <person name="Ampomah-Dwamena C."/>
            <person name="Voogd C."/>
            <person name="Leif D."/>
            <person name="Lafferty D."/>
            <person name="Souleyre E.J.F."/>
            <person name="Varkonyi-Gasic E."/>
            <person name="Gambi F."/>
            <person name="Hanley J."/>
            <person name="Yao J.L."/>
            <person name="Cheung J."/>
            <person name="David K.M."/>
            <person name="Warren B."/>
            <person name="Marsh K."/>
            <person name="Snowden K.C."/>
            <person name="Lin-Wang K."/>
            <person name="Brian L."/>
            <person name="Martinez-Sanchez M."/>
            <person name="Wang M."/>
            <person name="Ileperuma N."/>
            <person name="Macnee N."/>
            <person name="Campin R."/>
            <person name="McAtee P."/>
            <person name="Drummond R.S.M."/>
            <person name="Espley R.V."/>
            <person name="Ireland H.S."/>
            <person name="Wu R."/>
            <person name="Atkinson R.G."/>
            <person name="Karunairetnam S."/>
            <person name="Bulley S."/>
            <person name="Chunkath S."/>
            <person name="Hanley Z."/>
            <person name="Storey R."/>
            <person name="Thrimawithana A.H."/>
            <person name="Thomson S."/>
            <person name="David C."/>
            <person name="Testolin R."/>
            <person name="Huang H."/>
            <person name="Hellens R.P."/>
            <person name="Schaffer R.J."/>
        </authorList>
    </citation>
    <scope>NUCLEOTIDE SEQUENCE [LARGE SCALE GENOMIC DNA]</scope>
    <source>
        <strain evidence="7">cv. Red5</strain>
    </source>
</reference>
<dbReference type="CDD" id="cd16618">
    <property type="entry name" value="mRING-HC-C4C4_CNOT4"/>
    <property type="match status" value="1"/>
</dbReference>
<dbReference type="FunFam" id="3.30.40.10:FF:000155">
    <property type="entry name" value="RNA binding (RRM/RBD/RNP motifs) family protein"/>
    <property type="match status" value="1"/>
</dbReference>
<dbReference type="InterPro" id="IPR039515">
    <property type="entry name" value="NOT4_mRING-HC-C4C4"/>
</dbReference>
<protein>
    <submittedName>
        <fullName evidence="6">General negative regulator of transcription C16C9.04c like</fullName>
    </submittedName>
</protein>
<feature type="domain" description="RING-type" evidence="4">
    <location>
        <begin position="9"/>
        <end position="57"/>
    </location>
</feature>
<dbReference type="PANTHER" id="PTHR12603">
    <property type="entry name" value="CCR4-NOT TRANSCRIPTION COMPLEX RELATED"/>
    <property type="match status" value="1"/>
</dbReference>
<dbReference type="AlphaFoldDB" id="A0A2R6PQ60"/>
<dbReference type="OrthoDB" id="1923159at2759"/>